<dbReference type="AlphaFoldDB" id="D3S0H3"/>
<proteinExistence type="predicted"/>
<organism evidence="1 2">
    <name type="scientific">Ferroglobus placidus (strain DSM 10642 / AEDII12DO)</name>
    <dbReference type="NCBI Taxonomy" id="589924"/>
    <lineage>
        <taxon>Archaea</taxon>
        <taxon>Methanobacteriati</taxon>
        <taxon>Methanobacteriota</taxon>
        <taxon>Archaeoglobi</taxon>
        <taxon>Archaeoglobales</taxon>
        <taxon>Archaeoglobaceae</taxon>
        <taxon>Ferroglobus</taxon>
    </lineage>
</organism>
<reference evidence="1 2" key="2">
    <citation type="journal article" date="2011" name="Stand. Genomic Sci.">
        <title>Complete genome sequence of Ferroglobus placidus AEDII12DO.</title>
        <authorList>
            <person name="Anderson I."/>
            <person name="Risso C."/>
            <person name="Holmes D."/>
            <person name="Lucas S."/>
            <person name="Copeland A."/>
            <person name="Lapidus A."/>
            <person name="Cheng J.F."/>
            <person name="Bruce D."/>
            <person name="Goodwin L."/>
            <person name="Pitluck S."/>
            <person name="Saunders E."/>
            <person name="Brettin T."/>
            <person name="Detter J.C."/>
            <person name="Han C."/>
            <person name="Tapia R."/>
            <person name="Larimer F."/>
            <person name="Land M."/>
            <person name="Hauser L."/>
            <person name="Woyke T."/>
            <person name="Lovley D."/>
            <person name="Kyrpides N."/>
            <person name="Ivanova N."/>
        </authorList>
    </citation>
    <scope>NUCLEOTIDE SEQUENCE [LARGE SCALE GENOMIC DNA]</scope>
    <source>
        <strain evidence="2">DSM 10642 / AEDII12DO</strain>
    </source>
</reference>
<dbReference type="HOGENOM" id="CLU_1607083_0_0_2"/>
<evidence type="ECO:0000313" key="1">
    <source>
        <dbReference type="EMBL" id="ADC66236.1"/>
    </source>
</evidence>
<dbReference type="PaxDb" id="589924-Ferp_2105"/>
<dbReference type="KEGG" id="fpl:Ferp_2105"/>
<dbReference type="RefSeq" id="WP_012966575.1">
    <property type="nucleotide sequence ID" value="NC_013849.1"/>
</dbReference>
<keyword evidence="2" id="KW-1185">Reference proteome</keyword>
<reference evidence="2" key="1">
    <citation type="submission" date="2010-02" db="EMBL/GenBank/DDBJ databases">
        <title>Complete sequence of Ferroglobus placidus DSM 10642.</title>
        <authorList>
            <consortium name="US DOE Joint Genome Institute"/>
            <person name="Lucas S."/>
            <person name="Copeland A."/>
            <person name="Lapidus A."/>
            <person name="Cheng J.-F."/>
            <person name="Bruce D."/>
            <person name="Goodwin L."/>
            <person name="Pitluck S."/>
            <person name="Saunders E."/>
            <person name="Brettin T."/>
            <person name="Detter J.C."/>
            <person name="Han C."/>
            <person name="Tapia R."/>
            <person name="Larimer F."/>
            <person name="Land M."/>
            <person name="Hauser L."/>
            <person name="Kyrpides N."/>
            <person name="Ivanova N."/>
            <person name="Holmes D."/>
            <person name="Lovley D."/>
            <person name="Kyrpides N."/>
            <person name="Anderson I.J."/>
            <person name="Woyke T."/>
        </authorList>
    </citation>
    <scope>NUCLEOTIDE SEQUENCE [LARGE SCALE GENOMIC DNA]</scope>
    <source>
        <strain evidence="2">DSM 10642 / AEDII12DO</strain>
    </source>
</reference>
<dbReference type="EMBL" id="CP001899">
    <property type="protein sequence ID" value="ADC66236.1"/>
    <property type="molecule type" value="Genomic_DNA"/>
</dbReference>
<gene>
    <name evidence="1" type="ordered locus">Ferp_2105</name>
</gene>
<evidence type="ECO:0000313" key="2">
    <source>
        <dbReference type="Proteomes" id="UP000002613"/>
    </source>
</evidence>
<name>D3S0H3_FERPA</name>
<dbReference type="GeneID" id="8779641"/>
<dbReference type="Proteomes" id="UP000002613">
    <property type="component" value="Chromosome"/>
</dbReference>
<accession>D3S0H3</accession>
<protein>
    <submittedName>
        <fullName evidence="1">Uncharacterized protein</fullName>
    </submittedName>
</protein>
<dbReference type="STRING" id="589924.Ferp_2105"/>
<sequence>MLLRVEVTKHALERLFERFPKHKKFDARTVANIFESIIKNGIVLRFGDEIRISTSNYTLCCVLEDKLVIKTVLKTKELGKDYKRLLRKGKRSEWNNVVFDMKKLERLCKRVEKLKELCKICGISKEQTAINRCKVYGFFVCSFCCISIGGGWEKCAGCEFDPIPR</sequence>